<feature type="non-terminal residue" evidence="3">
    <location>
        <position position="1"/>
    </location>
</feature>
<feature type="domain" description="MATH" evidence="2">
    <location>
        <begin position="1"/>
        <end position="44"/>
    </location>
</feature>
<organism evidence="3 4">
    <name type="scientific">Pristionchus fissidentatus</name>
    <dbReference type="NCBI Taxonomy" id="1538716"/>
    <lineage>
        <taxon>Eukaryota</taxon>
        <taxon>Metazoa</taxon>
        <taxon>Ecdysozoa</taxon>
        <taxon>Nematoda</taxon>
        <taxon>Chromadorea</taxon>
        <taxon>Rhabditida</taxon>
        <taxon>Rhabditina</taxon>
        <taxon>Diplogasteromorpha</taxon>
        <taxon>Diplogasteroidea</taxon>
        <taxon>Neodiplogasteridae</taxon>
        <taxon>Pristionchus</taxon>
    </lineage>
</organism>
<dbReference type="Pfam" id="PF00651">
    <property type="entry name" value="BTB"/>
    <property type="match status" value="1"/>
</dbReference>
<comment type="caution">
    <text evidence="3">The sequence shown here is derived from an EMBL/GenBank/DDBJ whole genome shotgun (WGS) entry which is preliminary data.</text>
</comment>
<dbReference type="PANTHER" id="PTHR47022:SF1">
    <property type="entry name" value="BTB AND MATH DOMAIN-CONTAINING PROTEIN 36-RELATED"/>
    <property type="match status" value="1"/>
</dbReference>
<keyword evidence="4" id="KW-1185">Reference proteome</keyword>
<dbReference type="PANTHER" id="PTHR47022">
    <property type="entry name" value="BTB AND MATH DOMAIN-CONTAINING PROTEIN 36-RELATED"/>
    <property type="match status" value="1"/>
</dbReference>
<dbReference type="EMBL" id="BTSY01000007">
    <property type="protein sequence ID" value="GMT35176.1"/>
    <property type="molecule type" value="Genomic_DNA"/>
</dbReference>
<dbReference type="Gene3D" id="2.60.210.10">
    <property type="entry name" value="Apoptosis, Tumor Necrosis Factor Receptor Associated Protein 2, Chain A"/>
    <property type="match status" value="1"/>
</dbReference>
<accession>A0AAV5WSA3</accession>
<dbReference type="InterPro" id="IPR011333">
    <property type="entry name" value="SKP1/BTB/POZ_sf"/>
</dbReference>
<dbReference type="AlphaFoldDB" id="A0AAV5WSA3"/>
<dbReference type="InterPro" id="IPR008974">
    <property type="entry name" value="TRAF-like"/>
</dbReference>
<dbReference type="Gene3D" id="3.30.710.10">
    <property type="entry name" value="Potassium Channel Kv1.1, Chain A"/>
    <property type="match status" value="1"/>
</dbReference>
<protein>
    <recommendedName>
        <fullName evidence="5">BTB domain-containing protein</fullName>
    </recommendedName>
</protein>
<feature type="domain" description="BTB" evidence="1">
    <location>
        <begin position="69"/>
        <end position="137"/>
    </location>
</feature>
<evidence type="ECO:0008006" key="5">
    <source>
        <dbReference type="Google" id="ProtNLM"/>
    </source>
</evidence>
<evidence type="ECO:0000259" key="2">
    <source>
        <dbReference type="PROSITE" id="PS50144"/>
    </source>
</evidence>
<dbReference type="InterPro" id="IPR002083">
    <property type="entry name" value="MATH/TRAF_dom"/>
</dbReference>
<evidence type="ECO:0000259" key="1">
    <source>
        <dbReference type="PROSITE" id="PS50097"/>
    </source>
</evidence>
<dbReference type="InterPro" id="IPR000210">
    <property type="entry name" value="BTB/POZ_dom"/>
</dbReference>
<dbReference type="SMART" id="SM00225">
    <property type="entry name" value="BTB"/>
    <property type="match status" value="1"/>
</dbReference>
<dbReference type="SUPFAM" id="SSF54695">
    <property type="entry name" value="POZ domain"/>
    <property type="match status" value="1"/>
</dbReference>
<reference evidence="3" key="1">
    <citation type="submission" date="2023-10" db="EMBL/GenBank/DDBJ databases">
        <title>Genome assembly of Pristionchus species.</title>
        <authorList>
            <person name="Yoshida K."/>
            <person name="Sommer R.J."/>
        </authorList>
    </citation>
    <scope>NUCLEOTIDE SEQUENCE</scope>
    <source>
        <strain evidence="3">RS5133</strain>
    </source>
</reference>
<dbReference type="Proteomes" id="UP001432322">
    <property type="component" value="Unassembled WGS sequence"/>
</dbReference>
<dbReference type="PROSITE" id="PS50144">
    <property type="entry name" value="MATH"/>
    <property type="match status" value="1"/>
</dbReference>
<dbReference type="PROSITE" id="PS50097">
    <property type="entry name" value="BTB"/>
    <property type="match status" value="1"/>
</dbReference>
<sequence>EMSYRFSSSSSGGYGTPNWVEFAKVIDPEEGYCKDDIIIVEARITVESDHGSRFRRRTEIEFGNPSDLSDIVLIVEGKQMHVSRQFLAAQSSYFRSLFYRGFKESNEPAIHMGEDVKFEEFTALLKVLYRTAHLVADTNVVPILALADRFDFKMIIDEIELFLMRSDKMGPDRKLRIADEFRLATVKDAALDYFDCLSKIDKLLDSPEFPSLSKELTDVIFKKYVRLRKVEELKAK</sequence>
<evidence type="ECO:0000313" key="3">
    <source>
        <dbReference type="EMBL" id="GMT35176.1"/>
    </source>
</evidence>
<proteinExistence type="predicted"/>
<evidence type="ECO:0000313" key="4">
    <source>
        <dbReference type="Proteomes" id="UP001432322"/>
    </source>
</evidence>
<name>A0AAV5WSA3_9BILA</name>
<gene>
    <name evidence="3" type="ORF">PFISCL1PPCAC_26473</name>
</gene>